<comment type="cofactor">
    <cofactor evidence="1 7">
        <name>FAD</name>
        <dbReference type="ChEBI" id="CHEBI:57692"/>
    </cofactor>
</comment>
<dbReference type="PANTHER" id="PTHR43884:SF12">
    <property type="entry name" value="ISOVALERYL-COA DEHYDROGENASE, MITOCHONDRIAL-RELATED"/>
    <property type="match status" value="1"/>
</dbReference>
<protein>
    <submittedName>
        <fullName evidence="9">Acyl-CoA dehydrogenase</fullName>
    </submittedName>
</protein>
<dbReference type="InterPro" id="IPR024934">
    <property type="entry name" value="Rubredoxin-like_dom"/>
</dbReference>
<dbReference type="Pfam" id="PF21349">
    <property type="entry name" value="RUBY_RBDX"/>
    <property type="match status" value="1"/>
</dbReference>
<dbReference type="InterPro" id="IPR037069">
    <property type="entry name" value="AcylCoA_DH/ox_N_sf"/>
</dbReference>
<dbReference type="InterPro" id="IPR009075">
    <property type="entry name" value="AcylCo_DH/oxidase_C"/>
</dbReference>
<dbReference type="InterPro" id="IPR036250">
    <property type="entry name" value="AcylCo_DH-like_C"/>
</dbReference>
<dbReference type="SUPFAM" id="SSF57802">
    <property type="entry name" value="Rubredoxin-like"/>
    <property type="match status" value="1"/>
</dbReference>
<dbReference type="InterPro" id="IPR013786">
    <property type="entry name" value="AcylCoA_DH/ox_N"/>
</dbReference>
<evidence type="ECO:0000256" key="7">
    <source>
        <dbReference type="RuleBase" id="RU362125"/>
    </source>
</evidence>
<comment type="similarity">
    <text evidence="2 7">Belongs to the acyl-CoA dehydrogenase family.</text>
</comment>
<dbReference type="Gene3D" id="2.20.28.10">
    <property type="match status" value="1"/>
</dbReference>
<evidence type="ECO:0000256" key="1">
    <source>
        <dbReference type="ARBA" id="ARBA00001974"/>
    </source>
</evidence>
<dbReference type="PROSITE" id="PS50903">
    <property type="entry name" value="RUBREDOXIN_LIKE"/>
    <property type="match status" value="1"/>
</dbReference>
<organism evidence="9 10">
    <name type="scientific">Desulfatibacillum alkenivorans DSM 16219</name>
    <dbReference type="NCBI Taxonomy" id="1121393"/>
    <lineage>
        <taxon>Bacteria</taxon>
        <taxon>Pseudomonadati</taxon>
        <taxon>Thermodesulfobacteriota</taxon>
        <taxon>Desulfobacteria</taxon>
        <taxon>Desulfobacterales</taxon>
        <taxon>Desulfatibacillaceae</taxon>
        <taxon>Desulfatibacillum</taxon>
    </lineage>
</organism>
<dbReference type="AlphaFoldDB" id="A0A1M6PIM4"/>
<dbReference type="FunFam" id="2.40.110.10:FF:000001">
    <property type="entry name" value="Acyl-CoA dehydrogenase, mitochondrial"/>
    <property type="match status" value="1"/>
</dbReference>
<dbReference type="PANTHER" id="PTHR43884">
    <property type="entry name" value="ACYL-COA DEHYDROGENASE"/>
    <property type="match status" value="1"/>
</dbReference>
<dbReference type="Pfam" id="PF02770">
    <property type="entry name" value="Acyl-CoA_dh_M"/>
    <property type="match status" value="1"/>
</dbReference>
<dbReference type="CDD" id="cd00729">
    <property type="entry name" value="rubredoxin_SM"/>
    <property type="match status" value="1"/>
</dbReference>
<evidence type="ECO:0000256" key="6">
    <source>
        <dbReference type="ARBA" id="ARBA00023002"/>
    </source>
</evidence>
<evidence type="ECO:0000256" key="5">
    <source>
        <dbReference type="ARBA" id="ARBA00022827"/>
    </source>
</evidence>
<dbReference type="GO" id="GO:0005506">
    <property type="term" value="F:iron ion binding"/>
    <property type="evidence" value="ECO:0007669"/>
    <property type="project" value="InterPro"/>
</dbReference>
<dbReference type="Proteomes" id="UP000183994">
    <property type="component" value="Unassembled WGS sequence"/>
</dbReference>
<evidence type="ECO:0000259" key="8">
    <source>
        <dbReference type="PROSITE" id="PS50903"/>
    </source>
</evidence>
<dbReference type="InterPro" id="IPR046373">
    <property type="entry name" value="Acyl-CoA_Oxase/DH_mid-dom_sf"/>
</dbReference>
<dbReference type="GO" id="GO:0003995">
    <property type="term" value="F:acyl-CoA dehydrogenase activity"/>
    <property type="evidence" value="ECO:0007669"/>
    <property type="project" value="TreeGrafter"/>
</dbReference>
<dbReference type="OrthoDB" id="9765339at2"/>
<dbReference type="GO" id="GO:0050660">
    <property type="term" value="F:flavin adenine dinucleotide binding"/>
    <property type="evidence" value="ECO:0007669"/>
    <property type="project" value="InterPro"/>
</dbReference>
<dbReference type="InterPro" id="IPR048574">
    <property type="entry name" value="RUBY_RBDX"/>
</dbReference>
<dbReference type="RefSeq" id="WP_073476837.1">
    <property type="nucleotide sequence ID" value="NZ_FQZU01000017.1"/>
</dbReference>
<evidence type="ECO:0000313" key="9">
    <source>
        <dbReference type="EMBL" id="SHK07781.1"/>
    </source>
</evidence>
<evidence type="ECO:0000256" key="4">
    <source>
        <dbReference type="ARBA" id="ARBA00022630"/>
    </source>
</evidence>
<feature type="domain" description="Rubredoxin-like" evidence="8">
    <location>
        <begin position="405"/>
        <end position="439"/>
    </location>
</feature>
<dbReference type="Pfam" id="PF00441">
    <property type="entry name" value="Acyl-CoA_dh_1"/>
    <property type="match status" value="1"/>
</dbReference>
<dbReference type="Pfam" id="PF02771">
    <property type="entry name" value="Acyl-CoA_dh_N"/>
    <property type="match status" value="1"/>
</dbReference>
<keyword evidence="4 7" id="KW-0285">Flavoprotein</keyword>
<keyword evidence="5 7" id="KW-0274">FAD</keyword>
<evidence type="ECO:0000256" key="3">
    <source>
        <dbReference type="ARBA" id="ARBA00011881"/>
    </source>
</evidence>
<keyword evidence="6 7" id="KW-0560">Oxidoreductase</keyword>
<evidence type="ECO:0000313" key="10">
    <source>
        <dbReference type="Proteomes" id="UP000183994"/>
    </source>
</evidence>
<dbReference type="InterPro" id="IPR006091">
    <property type="entry name" value="Acyl-CoA_Oxase/DH_mid-dom"/>
</dbReference>
<dbReference type="STRING" id="1121393.SAMN02745216_02847"/>
<name>A0A1M6PIM4_9BACT</name>
<keyword evidence="10" id="KW-1185">Reference proteome</keyword>
<evidence type="ECO:0000256" key="2">
    <source>
        <dbReference type="ARBA" id="ARBA00009347"/>
    </source>
</evidence>
<dbReference type="FunFam" id="1.20.140.10:FF:000011">
    <property type="entry name" value="Medium-chain specific acyl-CoA dehydrogenase, mitochondrial"/>
    <property type="match status" value="1"/>
</dbReference>
<accession>A0A1M6PIM4</accession>
<dbReference type="InterPro" id="IPR009100">
    <property type="entry name" value="AcylCoA_DH/oxidase_NM_dom_sf"/>
</dbReference>
<reference evidence="10" key="1">
    <citation type="submission" date="2016-11" db="EMBL/GenBank/DDBJ databases">
        <authorList>
            <person name="Varghese N."/>
            <person name="Submissions S."/>
        </authorList>
    </citation>
    <scope>NUCLEOTIDE SEQUENCE [LARGE SCALE GENOMIC DNA]</scope>
    <source>
        <strain evidence="10">DSM 16219</strain>
    </source>
</reference>
<dbReference type="Gene3D" id="2.40.110.10">
    <property type="entry name" value="Butyryl-CoA Dehydrogenase, subunit A, domain 2"/>
    <property type="match status" value="1"/>
</dbReference>
<comment type="subunit">
    <text evidence="3">Homotetramer.</text>
</comment>
<dbReference type="SUPFAM" id="SSF56645">
    <property type="entry name" value="Acyl-CoA dehydrogenase NM domain-like"/>
    <property type="match status" value="1"/>
</dbReference>
<dbReference type="SUPFAM" id="SSF47203">
    <property type="entry name" value="Acyl-CoA dehydrogenase C-terminal domain-like"/>
    <property type="match status" value="1"/>
</dbReference>
<gene>
    <name evidence="9" type="ORF">SAMN02745216_02847</name>
</gene>
<dbReference type="Gene3D" id="1.20.140.10">
    <property type="entry name" value="Butyryl-CoA Dehydrogenase, subunit A, domain 3"/>
    <property type="match status" value="1"/>
</dbReference>
<proteinExistence type="inferred from homology"/>
<dbReference type="Gene3D" id="1.10.540.10">
    <property type="entry name" value="Acyl-CoA dehydrogenase/oxidase, N-terminal domain"/>
    <property type="match status" value="1"/>
</dbReference>
<dbReference type="EMBL" id="FQZU01000017">
    <property type="protein sequence ID" value="SHK07781.1"/>
    <property type="molecule type" value="Genomic_DNA"/>
</dbReference>
<sequence>MLNFSLSQEQEQVREQAREFALKEVAPVAWLYDSKDDTPVDLIKKAMEAGLSGGDIPAEYGGKGRSLLEGILAIEEIAAACPGIATSIFDSSLGLAPLLLSENDNLKKEVLPKITEENKLVCFGTSEPTMGSDVSSLRCRAEEDGDDYVLNGTKYWITNGGIADYMSVFATTDPDSAHKGVCAFFVDLDQKGVSRGARIPKIGQRCSDTVGIHFEDVRVPKKNMLAPPGKGFVLAMQTFSRTRPAIAAFAVGAARSAMEYALDFAKRRKAFGGKLAGFQSIQFKFAEMFQKVETSRLLAWKAAWEADQGLDPGISASIAKMYASEAAMEVVDQALQIFGGYGYTRLYPIEKLFRDTRLFRIYEGTSEVQRLVLGGHVLTNYQPVMPPLEDLPLHDASGEDYSPEAGVWRCRMCGHVHYGDEAPESCPYCFFPKSAFKKTDA</sequence>